<reference evidence="12" key="1">
    <citation type="submission" date="2019-10" db="EMBL/GenBank/DDBJ databases">
        <authorList>
            <person name="Zhang R."/>
            <person name="Pan Y."/>
            <person name="Wang J."/>
            <person name="Ma R."/>
            <person name="Yu S."/>
        </authorList>
    </citation>
    <scope>NUCLEOTIDE SEQUENCE</scope>
    <source>
        <strain evidence="12">LA-IB0</strain>
        <tissue evidence="12">Leaf</tissue>
    </source>
</reference>
<evidence type="ECO:0000256" key="3">
    <source>
        <dbReference type="ARBA" id="ARBA00010617"/>
    </source>
</evidence>
<keyword evidence="5" id="KW-0812">Transmembrane</keyword>
<evidence type="ECO:0000256" key="7">
    <source>
        <dbReference type="ARBA" id="ARBA00022989"/>
    </source>
</evidence>
<gene>
    <name evidence="12" type="ORF">BUALT_Bualt02G0138900</name>
</gene>
<dbReference type="GO" id="GO:0016020">
    <property type="term" value="C:membrane"/>
    <property type="evidence" value="ECO:0007669"/>
    <property type="project" value="UniProtKB-SubCell"/>
</dbReference>
<keyword evidence="13" id="KW-1185">Reference proteome</keyword>
<keyword evidence="4" id="KW-0349">Heme</keyword>
<evidence type="ECO:0000313" key="12">
    <source>
        <dbReference type="EMBL" id="KAG8388568.1"/>
    </source>
</evidence>
<evidence type="ECO:0000256" key="6">
    <source>
        <dbReference type="ARBA" id="ARBA00022723"/>
    </source>
</evidence>
<organism evidence="12 13">
    <name type="scientific">Buddleja alternifolia</name>
    <dbReference type="NCBI Taxonomy" id="168488"/>
    <lineage>
        <taxon>Eukaryota</taxon>
        <taxon>Viridiplantae</taxon>
        <taxon>Streptophyta</taxon>
        <taxon>Embryophyta</taxon>
        <taxon>Tracheophyta</taxon>
        <taxon>Spermatophyta</taxon>
        <taxon>Magnoliopsida</taxon>
        <taxon>eudicotyledons</taxon>
        <taxon>Gunneridae</taxon>
        <taxon>Pentapetalae</taxon>
        <taxon>asterids</taxon>
        <taxon>lamiids</taxon>
        <taxon>Lamiales</taxon>
        <taxon>Scrophulariaceae</taxon>
        <taxon>Buddlejeae</taxon>
        <taxon>Buddleja</taxon>
    </lineage>
</organism>
<evidence type="ECO:0000256" key="2">
    <source>
        <dbReference type="ARBA" id="ARBA00004167"/>
    </source>
</evidence>
<dbReference type="Gene3D" id="1.10.630.10">
    <property type="entry name" value="Cytochrome P450"/>
    <property type="match status" value="1"/>
</dbReference>
<comment type="cofactor">
    <cofactor evidence="1">
        <name>heme</name>
        <dbReference type="ChEBI" id="CHEBI:30413"/>
    </cofactor>
</comment>
<evidence type="ECO:0000313" key="13">
    <source>
        <dbReference type="Proteomes" id="UP000826271"/>
    </source>
</evidence>
<evidence type="ECO:0000256" key="4">
    <source>
        <dbReference type="ARBA" id="ARBA00022617"/>
    </source>
</evidence>
<keyword evidence="6" id="KW-0479">Metal-binding</keyword>
<sequence length="101" mass="11918">MRRFGELTQKAQALMVTFFVSDYFPSFGWVDKLSRLLDRLETTFKELDSFYQELIDDHLDPNRVKATSSEEDILDVLIRLKQEESCSVDLEWDHIKALLMV</sequence>
<dbReference type="PANTHER" id="PTHR47955:SF22">
    <property type="entry name" value="CYTOCHROME P450 83B1-LIKE"/>
    <property type="match status" value="1"/>
</dbReference>
<dbReference type="GO" id="GO:0016705">
    <property type="term" value="F:oxidoreductase activity, acting on paired donors, with incorporation or reduction of molecular oxygen"/>
    <property type="evidence" value="ECO:0007669"/>
    <property type="project" value="InterPro"/>
</dbReference>
<protein>
    <submittedName>
        <fullName evidence="12">Uncharacterized protein</fullName>
    </submittedName>
</protein>
<evidence type="ECO:0000256" key="1">
    <source>
        <dbReference type="ARBA" id="ARBA00001971"/>
    </source>
</evidence>
<dbReference type="Proteomes" id="UP000826271">
    <property type="component" value="Unassembled WGS sequence"/>
</dbReference>
<name>A0AAV6YAR1_9LAMI</name>
<dbReference type="PANTHER" id="PTHR47955">
    <property type="entry name" value="CYTOCHROME P450 FAMILY 71 PROTEIN"/>
    <property type="match status" value="1"/>
</dbReference>
<dbReference type="InterPro" id="IPR036396">
    <property type="entry name" value="Cyt_P450_sf"/>
</dbReference>
<evidence type="ECO:0000256" key="8">
    <source>
        <dbReference type="ARBA" id="ARBA00023002"/>
    </source>
</evidence>
<evidence type="ECO:0000256" key="10">
    <source>
        <dbReference type="ARBA" id="ARBA00023033"/>
    </source>
</evidence>
<dbReference type="GO" id="GO:0020037">
    <property type="term" value="F:heme binding"/>
    <property type="evidence" value="ECO:0007669"/>
    <property type="project" value="InterPro"/>
</dbReference>
<dbReference type="GO" id="GO:0005506">
    <property type="term" value="F:iron ion binding"/>
    <property type="evidence" value="ECO:0007669"/>
    <property type="project" value="InterPro"/>
</dbReference>
<evidence type="ECO:0000256" key="5">
    <source>
        <dbReference type="ARBA" id="ARBA00022692"/>
    </source>
</evidence>
<dbReference type="SUPFAM" id="SSF48264">
    <property type="entry name" value="Cytochrome P450"/>
    <property type="match status" value="1"/>
</dbReference>
<keyword evidence="11" id="KW-0472">Membrane</keyword>
<dbReference type="AlphaFoldDB" id="A0AAV6YAR1"/>
<evidence type="ECO:0000256" key="11">
    <source>
        <dbReference type="ARBA" id="ARBA00023136"/>
    </source>
</evidence>
<dbReference type="GO" id="GO:0004497">
    <property type="term" value="F:monooxygenase activity"/>
    <property type="evidence" value="ECO:0007669"/>
    <property type="project" value="UniProtKB-KW"/>
</dbReference>
<accession>A0AAV6YAR1</accession>
<evidence type="ECO:0000256" key="9">
    <source>
        <dbReference type="ARBA" id="ARBA00023004"/>
    </source>
</evidence>
<dbReference type="EMBL" id="WHWC01000002">
    <property type="protein sequence ID" value="KAG8388568.1"/>
    <property type="molecule type" value="Genomic_DNA"/>
</dbReference>
<keyword evidence="10" id="KW-0503">Monooxygenase</keyword>
<keyword evidence="9" id="KW-0408">Iron</keyword>
<comment type="similarity">
    <text evidence="3">Belongs to the cytochrome P450 family.</text>
</comment>
<comment type="subcellular location">
    <subcellularLocation>
        <location evidence="2">Membrane</location>
        <topology evidence="2">Single-pass membrane protein</topology>
    </subcellularLocation>
</comment>
<keyword evidence="8" id="KW-0560">Oxidoreductase</keyword>
<proteinExistence type="inferred from homology"/>
<keyword evidence="7" id="KW-1133">Transmembrane helix</keyword>
<comment type="caution">
    <text evidence="12">The sequence shown here is derived from an EMBL/GenBank/DDBJ whole genome shotgun (WGS) entry which is preliminary data.</text>
</comment>